<name>A0A1V1NU75_9BACT</name>
<sequence>MQDSLCSFILTGHPIGVTRDAYTSEGGIFDRQILLKTFDKKTMLRLVARYLGAGRVKKWNFSEPSFKEKIPKEDDLIPFTNESINLIIERSYGIPRILNIICSNILQEAAINNIKRINIKYLQQCWEACRKSLSANVSPDLRRLLEVMASKLEQIDIENIPDNIFDELHIDTQSELIKQLDFASKNDLLITNDGREYVLNSILTPFNPTTQLTTPFHLAVMEGN</sequence>
<dbReference type="EMBL" id="ATBP01002203">
    <property type="protein sequence ID" value="ETR66139.1"/>
    <property type="molecule type" value="Genomic_DNA"/>
</dbReference>
<gene>
    <name evidence="1" type="ORF">OMM_13194</name>
</gene>
<dbReference type="InterPro" id="IPR027417">
    <property type="entry name" value="P-loop_NTPase"/>
</dbReference>
<evidence type="ECO:0000313" key="2">
    <source>
        <dbReference type="Proteomes" id="UP000189670"/>
    </source>
</evidence>
<proteinExistence type="predicted"/>
<reference evidence="2" key="1">
    <citation type="submission" date="2012-11" db="EMBL/GenBank/DDBJ databases">
        <authorList>
            <person name="Lucero-Rivera Y.E."/>
            <person name="Tovar-Ramirez D."/>
        </authorList>
    </citation>
    <scope>NUCLEOTIDE SEQUENCE [LARGE SCALE GENOMIC DNA]</scope>
    <source>
        <strain evidence="2">Araruama</strain>
    </source>
</reference>
<evidence type="ECO:0000313" key="1">
    <source>
        <dbReference type="EMBL" id="ETR66139.1"/>
    </source>
</evidence>
<accession>A0A1V1NU75</accession>
<dbReference type="Proteomes" id="UP000189670">
    <property type="component" value="Unassembled WGS sequence"/>
</dbReference>
<comment type="caution">
    <text evidence="1">The sequence shown here is derived from an EMBL/GenBank/DDBJ whole genome shotgun (WGS) entry which is preliminary data.</text>
</comment>
<dbReference type="AlphaFoldDB" id="A0A1V1NU75"/>
<protein>
    <submittedName>
        <fullName evidence="1">Uncharacterized protein</fullName>
    </submittedName>
</protein>
<dbReference type="SUPFAM" id="SSF52540">
    <property type="entry name" value="P-loop containing nucleoside triphosphate hydrolases"/>
    <property type="match status" value="1"/>
</dbReference>
<organism evidence="1 2">
    <name type="scientific">Candidatus Magnetoglobus multicellularis str. Araruama</name>
    <dbReference type="NCBI Taxonomy" id="890399"/>
    <lineage>
        <taxon>Bacteria</taxon>
        <taxon>Pseudomonadati</taxon>
        <taxon>Thermodesulfobacteriota</taxon>
        <taxon>Desulfobacteria</taxon>
        <taxon>Desulfobacterales</taxon>
        <taxon>Desulfobacteraceae</taxon>
        <taxon>Candidatus Magnetoglobus</taxon>
    </lineage>
</organism>